<dbReference type="InterPro" id="IPR012373">
    <property type="entry name" value="Ferrdict_sens_TM"/>
</dbReference>
<dbReference type="Pfam" id="PF04773">
    <property type="entry name" value="FecR"/>
    <property type="match status" value="1"/>
</dbReference>
<dbReference type="AlphaFoldDB" id="A0A518APP9"/>
<dbReference type="InterPro" id="IPR006860">
    <property type="entry name" value="FecR"/>
</dbReference>
<dbReference type="PANTHER" id="PTHR30273">
    <property type="entry name" value="PERIPLASMIC SIGNAL SENSOR AND SIGMA FACTOR ACTIVATOR FECR-RELATED"/>
    <property type="match status" value="1"/>
</dbReference>
<dbReference type="OrthoDB" id="256916at2"/>
<dbReference type="KEGG" id="amuc:Pan181_29070"/>
<gene>
    <name evidence="2" type="ORF">Pan181_29070</name>
</gene>
<accession>A0A518APP9</accession>
<keyword evidence="3" id="KW-1185">Reference proteome</keyword>
<dbReference type="PANTHER" id="PTHR30273:SF2">
    <property type="entry name" value="PROTEIN FECR"/>
    <property type="match status" value="1"/>
</dbReference>
<name>A0A518APP9_9BACT</name>
<dbReference type="RefSeq" id="WP_145247398.1">
    <property type="nucleotide sequence ID" value="NZ_CP036278.1"/>
</dbReference>
<dbReference type="Gene3D" id="2.60.120.1440">
    <property type="match status" value="1"/>
</dbReference>
<evidence type="ECO:0000313" key="3">
    <source>
        <dbReference type="Proteomes" id="UP000315750"/>
    </source>
</evidence>
<proteinExistence type="predicted"/>
<sequence length="493" mass="53979">MGVPSTTPEFNSQRLQDLTLAKCYESLSEGGVQELSSILSSSAEARSEYYRLVSVHSELEIGLRSSEENYHESCFDSSLLSDIRTEHRGVSTRNLWQLCTAACLLVAIGGASVMWWYQEPANLANNNSIPPDVPVTPVALVCRITPLTKQPEWTLGRIGVANKDEVLQGDTLFLKGGAVKLDFTSGTSAVLNSPLVMQIVSVDRVRLMEGGMKVDVPKGAEGFRVESDSAEIVDLGTSFSVNVNDGDTNLVVFDGEVDLKSINAHRSGEPADDWVVKRFVAGEAVLISKEGTLSRIVQVQQPTLDHGEDGAPLQSVITSVRDSIKRNDFFGFYEIIPRGMHEEAFAFVDRVHEWNGVTADGMPSYLIGGDLVKTFNSDKLTDELKIILELAEPSAVYILLDPRVPTPEWLMTTFENTGDLVGLDENRDGKQNGIGPGDNIDREFSVWRCEYPNAGAVTLGPNGTEGYIRNRKLGQWAMSNMYGIVVVPLDDAK</sequence>
<evidence type="ECO:0000259" key="1">
    <source>
        <dbReference type="Pfam" id="PF04773"/>
    </source>
</evidence>
<dbReference type="EMBL" id="CP036278">
    <property type="protein sequence ID" value="QDU56697.1"/>
    <property type="molecule type" value="Genomic_DNA"/>
</dbReference>
<reference evidence="2 3" key="1">
    <citation type="submission" date="2019-02" db="EMBL/GenBank/DDBJ databases">
        <title>Deep-cultivation of Planctomycetes and their phenomic and genomic characterization uncovers novel biology.</title>
        <authorList>
            <person name="Wiegand S."/>
            <person name="Jogler M."/>
            <person name="Boedeker C."/>
            <person name="Pinto D."/>
            <person name="Vollmers J."/>
            <person name="Rivas-Marin E."/>
            <person name="Kohn T."/>
            <person name="Peeters S.H."/>
            <person name="Heuer A."/>
            <person name="Rast P."/>
            <person name="Oberbeckmann S."/>
            <person name="Bunk B."/>
            <person name="Jeske O."/>
            <person name="Meyerdierks A."/>
            <person name="Storesund J.E."/>
            <person name="Kallscheuer N."/>
            <person name="Luecker S."/>
            <person name="Lage O.M."/>
            <person name="Pohl T."/>
            <person name="Merkel B.J."/>
            <person name="Hornburger P."/>
            <person name="Mueller R.-W."/>
            <person name="Bruemmer F."/>
            <person name="Labrenz M."/>
            <person name="Spormann A.M."/>
            <person name="Op den Camp H."/>
            <person name="Overmann J."/>
            <person name="Amann R."/>
            <person name="Jetten M.S.M."/>
            <person name="Mascher T."/>
            <person name="Medema M.H."/>
            <person name="Devos D.P."/>
            <person name="Kaster A.-K."/>
            <person name="Ovreas L."/>
            <person name="Rohde M."/>
            <person name="Galperin M.Y."/>
            <person name="Jogler C."/>
        </authorList>
    </citation>
    <scope>NUCLEOTIDE SEQUENCE [LARGE SCALE GENOMIC DNA]</scope>
    <source>
        <strain evidence="2 3">Pan181</strain>
    </source>
</reference>
<dbReference type="Proteomes" id="UP000315750">
    <property type="component" value="Chromosome"/>
</dbReference>
<dbReference type="GO" id="GO:0016989">
    <property type="term" value="F:sigma factor antagonist activity"/>
    <property type="evidence" value="ECO:0007669"/>
    <property type="project" value="TreeGrafter"/>
</dbReference>
<evidence type="ECO:0000313" key="2">
    <source>
        <dbReference type="EMBL" id="QDU56697.1"/>
    </source>
</evidence>
<feature type="domain" description="FecR protein" evidence="1">
    <location>
        <begin position="204"/>
        <end position="257"/>
    </location>
</feature>
<protein>
    <submittedName>
        <fullName evidence="2">FecR protein</fullName>
    </submittedName>
</protein>
<organism evidence="2 3">
    <name type="scientific">Aeoliella mucimassa</name>
    <dbReference type="NCBI Taxonomy" id="2527972"/>
    <lineage>
        <taxon>Bacteria</taxon>
        <taxon>Pseudomonadati</taxon>
        <taxon>Planctomycetota</taxon>
        <taxon>Planctomycetia</taxon>
        <taxon>Pirellulales</taxon>
        <taxon>Lacipirellulaceae</taxon>
        <taxon>Aeoliella</taxon>
    </lineage>
</organism>